<feature type="transmembrane region" description="Helical" evidence="16">
    <location>
        <begin position="160"/>
        <end position="181"/>
    </location>
</feature>
<keyword evidence="12 14" id="KW-0902">Two-component regulatory system</keyword>
<dbReference type="SUPFAM" id="SSF55874">
    <property type="entry name" value="ATPase domain of HSP90 chaperone/DNA topoisomerase II/histidine kinase"/>
    <property type="match status" value="1"/>
</dbReference>
<dbReference type="PANTHER" id="PTHR24421:SF10">
    <property type="entry name" value="NITRATE_NITRITE SENSOR PROTEIN NARQ"/>
    <property type="match status" value="1"/>
</dbReference>
<dbReference type="Pfam" id="PF01590">
    <property type="entry name" value="GAF"/>
    <property type="match status" value="1"/>
</dbReference>
<dbReference type="Proteomes" id="UP000318542">
    <property type="component" value="Unassembled WGS sequence"/>
</dbReference>
<dbReference type="InterPro" id="IPR003594">
    <property type="entry name" value="HATPase_dom"/>
</dbReference>
<dbReference type="InterPro" id="IPR029095">
    <property type="entry name" value="NarX-like_N"/>
</dbReference>
<dbReference type="PROSITE" id="PS50885">
    <property type="entry name" value="HAMP"/>
    <property type="match status" value="1"/>
</dbReference>
<dbReference type="CDD" id="cd06225">
    <property type="entry name" value="HAMP"/>
    <property type="match status" value="1"/>
</dbReference>
<dbReference type="InterPro" id="IPR029016">
    <property type="entry name" value="GAF-like_dom_sf"/>
</dbReference>
<dbReference type="InterPro" id="IPR003018">
    <property type="entry name" value="GAF"/>
</dbReference>
<keyword evidence="5" id="KW-0597">Phosphoprotein</keyword>
<keyword evidence="15" id="KW-0175">Coiled coil</keyword>
<evidence type="ECO:0000256" key="14">
    <source>
        <dbReference type="PIRNR" id="PIRNR003167"/>
    </source>
</evidence>
<keyword evidence="10 14" id="KW-0067">ATP-binding</keyword>
<accession>A0A554WWW8</accession>
<evidence type="ECO:0000256" key="4">
    <source>
        <dbReference type="ARBA" id="ARBA00022519"/>
    </source>
</evidence>
<keyword evidence="13 14" id="KW-0472">Membrane</keyword>
<keyword evidence="7 16" id="KW-0812">Transmembrane</keyword>
<evidence type="ECO:0000256" key="13">
    <source>
        <dbReference type="ARBA" id="ARBA00023136"/>
    </source>
</evidence>
<dbReference type="RefSeq" id="WP_143904202.1">
    <property type="nucleotide sequence ID" value="NZ_VJOL01000066.1"/>
</dbReference>
<proteinExistence type="predicted"/>
<gene>
    <name evidence="18" type="primary">narX</name>
    <name evidence="18" type="ORF">Tther_02389</name>
</gene>
<keyword evidence="11 16" id="KW-1133">Transmembrane helix</keyword>
<evidence type="ECO:0000256" key="3">
    <source>
        <dbReference type="ARBA" id="ARBA00022475"/>
    </source>
</evidence>
<evidence type="ECO:0000256" key="12">
    <source>
        <dbReference type="ARBA" id="ARBA00023012"/>
    </source>
</evidence>
<dbReference type="SMART" id="SM00387">
    <property type="entry name" value="HATPase_c"/>
    <property type="match status" value="1"/>
</dbReference>
<sequence length="641" mass="70537">MGSTATIATKLIHAGLWLLLAVTGSIGVTLWVTWQLDGGAAAVNEAGRLRMQVWRLDAARTASVSAERRQALLTELTESLARLRSGDPQRPLFVPWTPAIRDRFDTVETAWNQMSSLWDPRAPLDAANSTAAFAAAESLVGHIDDLVFSIEEELARLTRILNLLQFVMIALAVVGAAFMLYTGQRYVMQPLTRLARAMAHLQRGAFATRVAATSSDEFGQLAAGFNQMAATLQDLYGQLEARVAEKTRDLEAKRANLQTLYDMSLFLSEADSLAVLSSGFVQRLRQRLRADAVVLRWADTSLQRYLLLAEDQMPREIVAAEHVLPCGQCVCGQSHIERRTRVITLESDGSDRRVNCTQLGLRTMISVPIQAQQRLLGEINLFYRSSVVLNDGERELLDAMAGQLANAVEGLRVQALERETAIAQERNFLARELHDSIAQSLSFLKIQVQLLNTALQRADLPAAQHHVGELEVGLQESLADVRELLMHFRTRAHADDIVSALQETVTKFQHQTGLEVKLESFGSALELPVDVQMQVLHVVQEALSNVRKHARAKHVVVEVYKGSPWKFVVRDDGVGFDIDVGRDQTHVGLRIMRERAVTIGAHLDVQSAPCRGTTVTLTVPSDAAVPEPAGHGVHVGAVPSP</sequence>
<protein>
    <recommendedName>
        <fullName evidence="14">Sensor protein</fullName>
        <ecNumber evidence="14">2.7.13.3</ecNumber>
    </recommendedName>
</protein>
<dbReference type="Gene3D" id="3.30.565.10">
    <property type="entry name" value="Histidine kinase-like ATPase, C-terminal domain"/>
    <property type="match status" value="1"/>
</dbReference>
<keyword evidence="9 14" id="KW-0418">Kinase</keyword>
<evidence type="ECO:0000256" key="15">
    <source>
        <dbReference type="SAM" id="Coils"/>
    </source>
</evidence>
<evidence type="ECO:0000256" key="8">
    <source>
        <dbReference type="ARBA" id="ARBA00022741"/>
    </source>
</evidence>
<feature type="domain" description="HAMP" evidence="17">
    <location>
        <begin position="185"/>
        <end position="237"/>
    </location>
</feature>
<keyword evidence="19" id="KW-1185">Reference proteome</keyword>
<dbReference type="OrthoDB" id="9811306at2"/>
<evidence type="ECO:0000256" key="16">
    <source>
        <dbReference type="SAM" id="Phobius"/>
    </source>
</evidence>
<keyword evidence="6 14" id="KW-0808">Transferase</keyword>
<dbReference type="AlphaFoldDB" id="A0A554WWW8"/>
<evidence type="ECO:0000256" key="2">
    <source>
        <dbReference type="ARBA" id="ARBA00004429"/>
    </source>
</evidence>
<dbReference type="CDD" id="cd16917">
    <property type="entry name" value="HATPase_UhpB-NarQ-NarX-like"/>
    <property type="match status" value="1"/>
</dbReference>
<reference evidence="18 19" key="1">
    <citation type="submission" date="2019-07" db="EMBL/GenBank/DDBJ databases">
        <title>Tepidimonas thermarum AA-1 draft genome.</title>
        <authorList>
            <person name="Da Costa M.S."/>
            <person name="Froufe H.J.C."/>
            <person name="Egas C."/>
            <person name="Albuquerque L."/>
        </authorList>
    </citation>
    <scope>NUCLEOTIDE SEQUENCE [LARGE SCALE GENOMIC DNA]</scope>
    <source>
        <strain evidence="18 19">AA-1</strain>
    </source>
</reference>
<dbReference type="GO" id="GO:0046983">
    <property type="term" value="F:protein dimerization activity"/>
    <property type="evidence" value="ECO:0007669"/>
    <property type="project" value="UniProtKB-UniRule"/>
</dbReference>
<dbReference type="Gene3D" id="3.30.450.40">
    <property type="match status" value="1"/>
</dbReference>
<evidence type="ECO:0000256" key="1">
    <source>
        <dbReference type="ARBA" id="ARBA00000085"/>
    </source>
</evidence>
<evidence type="ECO:0000256" key="10">
    <source>
        <dbReference type="ARBA" id="ARBA00022840"/>
    </source>
</evidence>
<dbReference type="InterPro" id="IPR050482">
    <property type="entry name" value="Sensor_HK_TwoCompSys"/>
</dbReference>
<dbReference type="SUPFAM" id="SSF158472">
    <property type="entry name" value="HAMP domain-like"/>
    <property type="match status" value="1"/>
</dbReference>
<dbReference type="Pfam" id="PF13675">
    <property type="entry name" value="PilJ"/>
    <property type="match status" value="1"/>
</dbReference>
<name>A0A554WWW8_9BURK</name>
<keyword evidence="3 14" id="KW-1003">Cell membrane</keyword>
<comment type="caution">
    <text evidence="18">The sequence shown here is derived from an EMBL/GenBank/DDBJ whole genome shotgun (WGS) entry which is preliminary data.</text>
</comment>
<dbReference type="SUPFAM" id="SSF55781">
    <property type="entry name" value="GAF domain-like"/>
    <property type="match status" value="1"/>
</dbReference>
<comment type="catalytic activity">
    <reaction evidence="1 14">
        <text>ATP + protein L-histidine = ADP + protein N-phospho-L-histidine.</text>
        <dbReference type="EC" id="2.7.13.3"/>
    </reaction>
</comment>
<dbReference type="InterPro" id="IPR011712">
    <property type="entry name" value="Sig_transdc_His_kin_sub3_dim/P"/>
</dbReference>
<dbReference type="GO" id="GO:0005886">
    <property type="term" value="C:plasma membrane"/>
    <property type="evidence" value="ECO:0007669"/>
    <property type="project" value="UniProtKB-SubCell"/>
</dbReference>
<dbReference type="PANTHER" id="PTHR24421">
    <property type="entry name" value="NITRATE/NITRITE SENSOR PROTEIN NARX-RELATED"/>
    <property type="match status" value="1"/>
</dbReference>
<evidence type="ECO:0000256" key="9">
    <source>
        <dbReference type="ARBA" id="ARBA00022777"/>
    </source>
</evidence>
<feature type="coiled-coil region" evidence="15">
    <location>
        <begin position="229"/>
        <end position="256"/>
    </location>
</feature>
<dbReference type="Pfam" id="PF07730">
    <property type="entry name" value="HisKA_3"/>
    <property type="match status" value="1"/>
</dbReference>
<comment type="subcellular location">
    <subcellularLocation>
        <location evidence="2">Cell inner membrane</location>
        <topology evidence="2">Multi-pass membrane protein</topology>
    </subcellularLocation>
</comment>
<dbReference type="EC" id="2.7.13.3" evidence="14"/>
<dbReference type="Pfam" id="PF02518">
    <property type="entry name" value="HATPase_c"/>
    <property type="match status" value="1"/>
</dbReference>
<evidence type="ECO:0000256" key="6">
    <source>
        <dbReference type="ARBA" id="ARBA00022679"/>
    </source>
</evidence>
<dbReference type="InterPro" id="IPR036890">
    <property type="entry name" value="HATPase_C_sf"/>
</dbReference>
<feature type="transmembrane region" description="Helical" evidence="16">
    <location>
        <begin position="12"/>
        <end position="34"/>
    </location>
</feature>
<organism evidence="18 19">
    <name type="scientific">Tepidimonas thermarum</name>
    <dbReference type="NCBI Taxonomy" id="335431"/>
    <lineage>
        <taxon>Bacteria</taxon>
        <taxon>Pseudomonadati</taxon>
        <taxon>Pseudomonadota</taxon>
        <taxon>Betaproteobacteria</taxon>
        <taxon>Burkholderiales</taxon>
        <taxon>Tepidimonas</taxon>
    </lineage>
</organism>
<dbReference type="EMBL" id="VJOL01000066">
    <property type="protein sequence ID" value="TSE28061.1"/>
    <property type="molecule type" value="Genomic_DNA"/>
</dbReference>
<dbReference type="InterPro" id="IPR003660">
    <property type="entry name" value="HAMP_dom"/>
</dbReference>
<keyword evidence="4 14" id="KW-0997">Cell inner membrane</keyword>
<dbReference type="Pfam" id="PF00672">
    <property type="entry name" value="HAMP"/>
    <property type="match status" value="1"/>
</dbReference>
<evidence type="ECO:0000256" key="11">
    <source>
        <dbReference type="ARBA" id="ARBA00022989"/>
    </source>
</evidence>
<dbReference type="InterPro" id="IPR016380">
    <property type="entry name" value="Sig_transdc_His_kin_NarX/NarQ"/>
</dbReference>
<evidence type="ECO:0000256" key="7">
    <source>
        <dbReference type="ARBA" id="ARBA00022692"/>
    </source>
</evidence>
<dbReference type="InterPro" id="IPR042295">
    <property type="entry name" value="NarX-like_N_sf"/>
</dbReference>
<dbReference type="Gene3D" id="1.20.120.960">
    <property type="entry name" value="Histidine kinase NarX, sensor domain"/>
    <property type="match status" value="1"/>
</dbReference>
<dbReference type="SMART" id="SM00304">
    <property type="entry name" value="HAMP"/>
    <property type="match status" value="1"/>
</dbReference>
<dbReference type="PIRSF" id="PIRSF003167">
    <property type="entry name" value="STHK_NarX/NarQ"/>
    <property type="match status" value="1"/>
</dbReference>
<evidence type="ECO:0000313" key="18">
    <source>
        <dbReference type="EMBL" id="TSE28061.1"/>
    </source>
</evidence>
<dbReference type="GO" id="GO:0005524">
    <property type="term" value="F:ATP binding"/>
    <property type="evidence" value="ECO:0007669"/>
    <property type="project" value="UniProtKB-UniRule"/>
</dbReference>
<keyword evidence="8 14" id="KW-0547">Nucleotide-binding</keyword>
<dbReference type="Gene3D" id="6.10.340.10">
    <property type="match status" value="1"/>
</dbReference>
<dbReference type="Gene3D" id="1.20.5.1930">
    <property type="match status" value="1"/>
</dbReference>
<dbReference type="GO" id="GO:0000155">
    <property type="term" value="F:phosphorelay sensor kinase activity"/>
    <property type="evidence" value="ECO:0007669"/>
    <property type="project" value="UniProtKB-UniRule"/>
</dbReference>
<evidence type="ECO:0000313" key="19">
    <source>
        <dbReference type="Proteomes" id="UP000318542"/>
    </source>
</evidence>
<evidence type="ECO:0000259" key="17">
    <source>
        <dbReference type="PROSITE" id="PS50885"/>
    </source>
</evidence>
<evidence type="ECO:0000256" key="5">
    <source>
        <dbReference type="ARBA" id="ARBA00022553"/>
    </source>
</evidence>